<dbReference type="InterPro" id="IPR023213">
    <property type="entry name" value="CAT-like_dom_sf"/>
</dbReference>
<accession>A0ABY0UKE1</accession>
<dbReference type="SUPFAM" id="SSF52777">
    <property type="entry name" value="CoA-dependent acyltransferases"/>
    <property type="match status" value="1"/>
</dbReference>
<name>A0ABY0UKE1_9FLAO</name>
<dbReference type="Proteomes" id="UP000199574">
    <property type="component" value="Chromosome I"/>
</dbReference>
<evidence type="ECO:0000313" key="1">
    <source>
        <dbReference type="EMBL" id="SDS82133.1"/>
    </source>
</evidence>
<dbReference type="Gene3D" id="3.30.559.10">
    <property type="entry name" value="Chloramphenicol acetyltransferase-like domain"/>
    <property type="match status" value="1"/>
</dbReference>
<protein>
    <submittedName>
        <fullName evidence="1">Chloramphenicol O-acetyltransferase type A</fullName>
    </submittedName>
</protein>
<dbReference type="PANTHER" id="PTHR38474">
    <property type="entry name" value="SLR0299 PROTEIN"/>
    <property type="match status" value="1"/>
</dbReference>
<gene>
    <name evidence="1" type="ORF">SAMN05192545_2136</name>
</gene>
<evidence type="ECO:0000313" key="2">
    <source>
        <dbReference type="Proteomes" id="UP000199574"/>
    </source>
</evidence>
<dbReference type="Pfam" id="PF00302">
    <property type="entry name" value="CAT"/>
    <property type="match status" value="1"/>
</dbReference>
<proteinExistence type="predicted"/>
<dbReference type="InterPro" id="IPR001707">
    <property type="entry name" value="Cmp_AcTrfase"/>
</dbReference>
<reference evidence="1 2" key="1">
    <citation type="submission" date="2016-10" db="EMBL/GenBank/DDBJ databases">
        <authorList>
            <person name="Varghese N."/>
            <person name="Submissions S."/>
        </authorList>
    </citation>
    <scope>NUCLEOTIDE SEQUENCE [LARGE SCALE GENOMIC DNA]</scope>
    <source>
        <strain evidence="1 2">MAR_2009_60</strain>
    </source>
</reference>
<dbReference type="EMBL" id="LT629754">
    <property type="protein sequence ID" value="SDS82133.1"/>
    <property type="molecule type" value="Genomic_DNA"/>
</dbReference>
<organism evidence="1 2">
    <name type="scientific">Maribacter dokdonensis</name>
    <dbReference type="NCBI Taxonomy" id="320912"/>
    <lineage>
        <taxon>Bacteria</taxon>
        <taxon>Pseudomonadati</taxon>
        <taxon>Bacteroidota</taxon>
        <taxon>Flavobacteriia</taxon>
        <taxon>Flavobacteriales</taxon>
        <taxon>Flavobacteriaceae</taxon>
        <taxon>Maribacter</taxon>
    </lineage>
</organism>
<dbReference type="PIRSF" id="PIRSF000440">
    <property type="entry name" value="CAT"/>
    <property type="match status" value="1"/>
</dbReference>
<dbReference type="SMART" id="SM01059">
    <property type="entry name" value="CAT"/>
    <property type="match status" value="1"/>
</dbReference>
<keyword evidence="2" id="KW-1185">Reference proteome</keyword>
<dbReference type="PANTHER" id="PTHR38474:SF1">
    <property type="entry name" value="SLR0299 PROTEIN"/>
    <property type="match status" value="1"/>
</dbReference>
<sequence>MQFNISLSKNYTMRKELNIHEWSRKEHFNFFSKFSEPFYGITAKIDCSTAYKKSKENGYSFFMYYLHKSLKAANSITAFKYRIEGDKVYEYDVINASPTINRSNGTFGFSYLDYHEDFNTFCDQAAPRIEEVKNSKSLMPALSGENVIHFSSLPWIDFTSLSHARHYDFPDSCPKISFGKMTTVDGIQNMPVSVHVHHGLADGLHVGQFFEKLQELMDFDD</sequence>